<evidence type="ECO:0008006" key="3">
    <source>
        <dbReference type="Google" id="ProtNLM"/>
    </source>
</evidence>
<keyword evidence="2" id="KW-1185">Reference proteome</keyword>
<gene>
    <name evidence="1" type="ORF">BOTBODRAFT_53312</name>
</gene>
<sequence length="608" mass="67664">MDSMTFDTASQLIRTLSEQLEAHRVRTTNVGVGGYTYADDSTRWIFDECEAIERARDFMINVIDVHTIPRLSKLKSRYNHTTLIYRLPFDALASVFKFVVGSDASELPRARPPLQLASVSRWWREVALGTPVLWAKIGTEAGASGDLINTFLARSNSIPLDIWLKIDDEGSDFARLSARRNHLKSHHHQSVLRILEALPPHTGRLRSLSFENIPESHGNYPLSPAPQLEVLCCVGRSIPGGICIAPTNIFGGHTPRLRDLQLNSICIHLTSPIYTGLTRLHLENIRFRFSAMHQLIRAIKEYPLLEELKLSYIVFSGEVTHEEATSLFLPSVHEPVTPAMLRRIEICPLSLAREVFMFMVVPSSSLLILPLRSNEDFNSVISQARGNLKNLVRICSLHLRCLQSTQSRRLDFSGPSYGFLGETASKSGLTLLRIPIAREGFDGPNILFPSIARFFALQIETLSLTGTPKGLYMTVNRCLAVLSALASLTKLSLESCASAGLFLKALVVTPTSHLCPRLDKLCLAYISGLDDALIGTVKSRGSLGDNRAGRLRKVTLAECPLADECIEVLKNYVQVKVTHKPFSDLGLVHVAREDEHNWRDHLAMAIHV</sequence>
<evidence type="ECO:0000313" key="2">
    <source>
        <dbReference type="Proteomes" id="UP000027195"/>
    </source>
</evidence>
<dbReference type="InterPro" id="IPR032675">
    <property type="entry name" value="LRR_dom_sf"/>
</dbReference>
<dbReference type="AlphaFoldDB" id="A0A067N0X8"/>
<accession>A0A067N0X8</accession>
<dbReference type="EMBL" id="KL198023">
    <property type="protein sequence ID" value="KDQ17792.1"/>
    <property type="molecule type" value="Genomic_DNA"/>
</dbReference>
<dbReference type="Gene3D" id="3.80.10.10">
    <property type="entry name" value="Ribonuclease Inhibitor"/>
    <property type="match status" value="1"/>
</dbReference>
<name>A0A067N0X8_BOTB1</name>
<organism evidence="1 2">
    <name type="scientific">Botryobasidium botryosum (strain FD-172 SS1)</name>
    <dbReference type="NCBI Taxonomy" id="930990"/>
    <lineage>
        <taxon>Eukaryota</taxon>
        <taxon>Fungi</taxon>
        <taxon>Dikarya</taxon>
        <taxon>Basidiomycota</taxon>
        <taxon>Agaricomycotina</taxon>
        <taxon>Agaricomycetes</taxon>
        <taxon>Cantharellales</taxon>
        <taxon>Botryobasidiaceae</taxon>
        <taxon>Botryobasidium</taxon>
    </lineage>
</organism>
<dbReference type="HOGENOM" id="CLU_024199_1_2_1"/>
<proteinExistence type="predicted"/>
<reference evidence="2" key="1">
    <citation type="journal article" date="2014" name="Proc. Natl. Acad. Sci. U.S.A.">
        <title>Extensive sampling of basidiomycete genomes demonstrates inadequacy of the white-rot/brown-rot paradigm for wood decay fungi.</title>
        <authorList>
            <person name="Riley R."/>
            <person name="Salamov A.A."/>
            <person name="Brown D.W."/>
            <person name="Nagy L.G."/>
            <person name="Floudas D."/>
            <person name="Held B.W."/>
            <person name="Levasseur A."/>
            <person name="Lombard V."/>
            <person name="Morin E."/>
            <person name="Otillar R."/>
            <person name="Lindquist E.A."/>
            <person name="Sun H."/>
            <person name="LaButti K.M."/>
            <person name="Schmutz J."/>
            <person name="Jabbour D."/>
            <person name="Luo H."/>
            <person name="Baker S.E."/>
            <person name="Pisabarro A.G."/>
            <person name="Walton J.D."/>
            <person name="Blanchette R.A."/>
            <person name="Henrissat B."/>
            <person name="Martin F."/>
            <person name="Cullen D."/>
            <person name="Hibbett D.S."/>
            <person name="Grigoriev I.V."/>
        </authorList>
    </citation>
    <scope>NUCLEOTIDE SEQUENCE [LARGE SCALE GENOMIC DNA]</scope>
    <source>
        <strain evidence="2">FD-172 SS1</strain>
    </source>
</reference>
<dbReference type="SUPFAM" id="SSF52047">
    <property type="entry name" value="RNI-like"/>
    <property type="match status" value="1"/>
</dbReference>
<evidence type="ECO:0000313" key="1">
    <source>
        <dbReference type="EMBL" id="KDQ17792.1"/>
    </source>
</evidence>
<dbReference type="InParanoid" id="A0A067N0X8"/>
<dbReference type="OrthoDB" id="8048523at2759"/>
<protein>
    <recommendedName>
        <fullName evidence="3">F-box domain-containing protein</fullName>
    </recommendedName>
</protein>
<dbReference type="Proteomes" id="UP000027195">
    <property type="component" value="Unassembled WGS sequence"/>
</dbReference>